<protein>
    <submittedName>
        <fullName evidence="3">Uncharacterized protein</fullName>
    </submittedName>
</protein>
<feature type="region of interest" description="Disordered" evidence="1">
    <location>
        <begin position="53"/>
        <end position="83"/>
    </location>
</feature>
<keyword evidence="4" id="KW-1185">Reference proteome</keyword>
<feature type="compositionally biased region" description="Basic and acidic residues" evidence="1">
    <location>
        <begin position="67"/>
        <end position="79"/>
    </location>
</feature>
<evidence type="ECO:0000256" key="2">
    <source>
        <dbReference type="SAM" id="Phobius"/>
    </source>
</evidence>
<dbReference type="EMBL" id="BMWZ01000009">
    <property type="protein sequence ID" value="GGZ91928.1"/>
    <property type="molecule type" value="Genomic_DNA"/>
</dbReference>
<keyword evidence="2" id="KW-1133">Transmembrane helix</keyword>
<reference evidence="3" key="1">
    <citation type="journal article" date="2014" name="Int. J. Syst. Evol. Microbiol.">
        <title>Complete genome sequence of Corynebacterium casei LMG S-19264T (=DSM 44701T), isolated from a smear-ripened cheese.</title>
        <authorList>
            <consortium name="US DOE Joint Genome Institute (JGI-PGF)"/>
            <person name="Walter F."/>
            <person name="Albersmeier A."/>
            <person name="Kalinowski J."/>
            <person name="Ruckert C."/>
        </authorList>
    </citation>
    <scope>NUCLEOTIDE SEQUENCE</scope>
    <source>
        <strain evidence="3">KCTC 12710</strain>
    </source>
</reference>
<organism evidence="3 4">
    <name type="scientific">Algibacter mikhailovii</name>
    <dbReference type="NCBI Taxonomy" id="425498"/>
    <lineage>
        <taxon>Bacteria</taxon>
        <taxon>Pseudomonadati</taxon>
        <taxon>Bacteroidota</taxon>
        <taxon>Flavobacteriia</taxon>
        <taxon>Flavobacteriales</taxon>
        <taxon>Flavobacteriaceae</taxon>
        <taxon>Algibacter</taxon>
    </lineage>
</organism>
<proteinExistence type="predicted"/>
<gene>
    <name evidence="3" type="ORF">GCM10007028_32950</name>
</gene>
<evidence type="ECO:0000313" key="4">
    <source>
        <dbReference type="Proteomes" id="UP000636004"/>
    </source>
</evidence>
<evidence type="ECO:0000313" key="3">
    <source>
        <dbReference type="EMBL" id="GGZ91928.1"/>
    </source>
</evidence>
<feature type="transmembrane region" description="Helical" evidence="2">
    <location>
        <begin position="12"/>
        <end position="37"/>
    </location>
</feature>
<dbReference type="AlphaFoldDB" id="A0A918RAJ6"/>
<dbReference type="PROSITE" id="PS51257">
    <property type="entry name" value="PROKAR_LIPOPROTEIN"/>
    <property type="match status" value="1"/>
</dbReference>
<keyword evidence="2" id="KW-0472">Membrane</keyword>
<reference evidence="3" key="2">
    <citation type="submission" date="2020-09" db="EMBL/GenBank/DDBJ databases">
        <authorList>
            <person name="Sun Q."/>
            <person name="Kim S."/>
        </authorList>
    </citation>
    <scope>NUCLEOTIDE SEQUENCE</scope>
    <source>
        <strain evidence="3">KCTC 12710</strain>
    </source>
</reference>
<dbReference type="RefSeq" id="WP_189362533.1">
    <property type="nucleotide sequence ID" value="NZ_BMWZ01000009.1"/>
</dbReference>
<accession>A0A918RAJ6</accession>
<keyword evidence="2" id="KW-0812">Transmembrane</keyword>
<evidence type="ECO:0000256" key="1">
    <source>
        <dbReference type="SAM" id="MobiDB-lite"/>
    </source>
</evidence>
<name>A0A918RAJ6_9FLAO</name>
<sequence length="137" mass="15018">MKTLNLIKRYTAVMLFSIIVACGAETVVALVFIPAFAAEWPVQGVEGYSIDLQPDDANKGVPSGVFEGRELNHPTDPNRQDNLLEGSFNGLNIEFTIDRPNGNIQYKGKMTPVSDEDHTIVRIDLNSSEGKLVLSPD</sequence>
<comment type="caution">
    <text evidence="3">The sequence shown here is derived from an EMBL/GenBank/DDBJ whole genome shotgun (WGS) entry which is preliminary data.</text>
</comment>
<dbReference type="Proteomes" id="UP000636004">
    <property type="component" value="Unassembled WGS sequence"/>
</dbReference>